<dbReference type="InterPro" id="IPR011013">
    <property type="entry name" value="Gal_mutarotase_sf_dom"/>
</dbReference>
<dbReference type="Pfam" id="PF02884">
    <property type="entry name" value="Lyase_8_C"/>
    <property type="match status" value="1"/>
</dbReference>
<dbReference type="KEGG" id="vna:PN96_15915"/>
<proteinExistence type="inferred from homology"/>
<dbReference type="GO" id="GO:0005576">
    <property type="term" value="C:extracellular region"/>
    <property type="evidence" value="ECO:0007669"/>
    <property type="project" value="InterPro"/>
</dbReference>
<feature type="domain" description="Polysaccharide lyase family 8 C-terminal" evidence="6">
    <location>
        <begin position="561"/>
        <end position="627"/>
    </location>
</feature>
<organism evidence="8 9">
    <name type="scientific">Vibrio natriegens NBRC 15636 = ATCC 14048 = DSM 759</name>
    <dbReference type="NCBI Taxonomy" id="1219067"/>
    <lineage>
        <taxon>Bacteria</taxon>
        <taxon>Pseudomonadati</taxon>
        <taxon>Pseudomonadota</taxon>
        <taxon>Gammaproteobacteria</taxon>
        <taxon>Vibrionales</taxon>
        <taxon>Vibrionaceae</taxon>
        <taxon>Vibrio</taxon>
    </lineage>
</organism>
<feature type="domain" description="Polysaccharide lyase family 8 central" evidence="5">
    <location>
        <begin position="307"/>
        <end position="546"/>
    </location>
</feature>
<dbReference type="Pfam" id="PF08124">
    <property type="entry name" value="Lyase_8_N"/>
    <property type="match status" value="1"/>
</dbReference>
<dbReference type="PANTHER" id="PTHR38481:SF1">
    <property type="entry name" value="HYALURONATE LYASE"/>
    <property type="match status" value="1"/>
</dbReference>
<keyword evidence="9" id="KW-1185">Reference proteome</keyword>
<keyword evidence="3" id="KW-0456">Lyase</keyword>
<dbReference type="SUPFAM" id="SSF49863">
    <property type="entry name" value="Hyaluronate lyase-like, C-terminal domain"/>
    <property type="match status" value="1"/>
</dbReference>
<evidence type="ECO:0000259" key="5">
    <source>
        <dbReference type="Pfam" id="PF02278"/>
    </source>
</evidence>
<feature type="active site" evidence="4">
    <location>
        <position position="255"/>
    </location>
</feature>
<feature type="domain" description="Polysaccharide lyase 8 N-terminal alpha-helical" evidence="7">
    <location>
        <begin position="72"/>
        <end position="279"/>
    </location>
</feature>
<comment type="similarity">
    <text evidence="1">Belongs to the polysaccharide lyase 8 family.</text>
</comment>
<sequence length="666" mass="75592">MQIRHKVSQTIVDQQLSLQTQQVWQRKVAQWQATFSPHSGWPDLQLADAVQDGQIIHAYLQRVLVLACQFKRQRCINAHTIAEQAMAYWYQINPTNWNWWWNQIGKQRLMGPIALLLSEELSEALIKQLIEDLPNNASMTGANRVDLANGIAYRGLLESDESLFAQAMEAIAETIAITQEEGIQADFSYQQHGPQLQNGGYGESFINVALPWAYVCAQTRFRFSSQQQRLLLTYYLQGSVWMTRTGRWDYNACGRAIAKPDLEKPHCRTMLTTQAKMLLALFPDYRLQLQRYLEHLQGHDYPFSGFKHFWRSDYAVMANNKYAVSVKANSCRITPIETGNQENLTGFWLGFGSMNIGVTGNEYHDIYPYWDWAKIPGVTCPQIVMPAHEWGRIEQQTDWTGGVSNRRWGITSFELDVMQTQGLKSWFFCEGVIIALGAGISSTHPEPVMTTINQCHYDFPACVNDAYHNGESTLVKAKSWLHHAIVGYVLGNVNAHLHSHIQQGSWQRINAHLSADKVSGRVFKLSIDHGVQPKNACYEYTLLPGSSLAETKRYAAQPYVKVLENTPALQAVVYQGHIGCVFRHPGRIEIPESDTQEGVTLEVDKPCLLLCEKTQTGFQFAVSTPGRGDRVNLDLHSKGDSHRFFVETSDKLDRLGESVRFDLHLH</sequence>
<dbReference type="InterPro" id="IPR011071">
    <property type="entry name" value="Lyase_8-like_C"/>
</dbReference>
<dbReference type="InterPro" id="IPR038970">
    <property type="entry name" value="Lyase_8"/>
</dbReference>
<dbReference type="PANTHER" id="PTHR38481">
    <property type="entry name" value="HYALURONATE LYASE"/>
    <property type="match status" value="1"/>
</dbReference>
<dbReference type="EMBL" id="CP016346">
    <property type="protein sequence ID" value="ANQ14970.1"/>
    <property type="molecule type" value="Genomic_DNA"/>
</dbReference>
<dbReference type="Gene3D" id="1.50.10.100">
    <property type="entry name" value="Chondroitin AC/alginate lyase"/>
    <property type="match status" value="1"/>
</dbReference>
<evidence type="ECO:0000259" key="7">
    <source>
        <dbReference type="Pfam" id="PF08124"/>
    </source>
</evidence>
<keyword evidence="2" id="KW-0732">Signal</keyword>
<feature type="active site" evidence="4">
    <location>
        <position position="192"/>
    </location>
</feature>
<dbReference type="InterPro" id="IPR014718">
    <property type="entry name" value="GH-type_carb-bd"/>
</dbReference>
<dbReference type="InterPro" id="IPR012970">
    <property type="entry name" value="Lyase_8_alpha_N"/>
</dbReference>
<dbReference type="SUPFAM" id="SSF48230">
    <property type="entry name" value="Chondroitin AC/alginate lyase"/>
    <property type="match status" value="1"/>
</dbReference>
<evidence type="ECO:0000256" key="4">
    <source>
        <dbReference type="PIRSR" id="PIRSR638970-1"/>
    </source>
</evidence>
<dbReference type="InterPro" id="IPR008929">
    <property type="entry name" value="Chondroitin_lyas"/>
</dbReference>
<evidence type="ECO:0000256" key="1">
    <source>
        <dbReference type="ARBA" id="ARBA00006699"/>
    </source>
</evidence>
<dbReference type="CDD" id="cd01083">
    <property type="entry name" value="GAG_Lyase"/>
    <property type="match status" value="1"/>
</dbReference>
<protein>
    <submittedName>
        <fullName evidence="8">Chondroitinase</fullName>
    </submittedName>
</protein>
<dbReference type="Pfam" id="PF02278">
    <property type="entry name" value="Lyase_8"/>
    <property type="match status" value="1"/>
</dbReference>
<accession>A0AAN0Y6M8</accession>
<gene>
    <name evidence="8" type="ORF">BA890_19765</name>
</gene>
<evidence type="ECO:0000256" key="3">
    <source>
        <dbReference type="ARBA" id="ARBA00023239"/>
    </source>
</evidence>
<evidence type="ECO:0000313" key="9">
    <source>
        <dbReference type="Proteomes" id="UP000092741"/>
    </source>
</evidence>
<dbReference type="Gene3D" id="2.70.98.10">
    <property type="match status" value="1"/>
</dbReference>
<dbReference type="Proteomes" id="UP000092741">
    <property type="component" value="Chromosome 2"/>
</dbReference>
<dbReference type="Gene3D" id="2.60.220.10">
    <property type="entry name" value="Polysaccharide lyase family 8-like, C-terminal"/>
    <property type="match status" value="1"/>
</dbReference>
<dbReference type="InterPro" id="IPR003159">
    <property type="entry name" value="Lyase_8_central_dom"/>
</dbReference>
<reference evidence="8 9" key="1">
    <citation type="submission" date="2016-07" db="EMBL/GenBank/DDBJ databases">
        <title>Developing Vibrio natriegens as a novel, fast-growing host for biotechnology.</title>
        <authorList>
            <person name="Weinstock M.T."/>
            <person name="Hesek E.D."/>
            <person name="Wilson C.M."/>
            <person name="Gibson D.G."/>
        </authorList>
    </citation>
    <scope>NUCLEOTIDE SEQUENCE [LARGE SCALE GENOMIC DNA]</scope>
    <source>
        <strain evidence="8 9">ATCC 14048</strain>
    </source>
</reference>
<evidence type="ECO:0000256" key="2">
    <source>
        <dbReference type="ARBA" id="ARBA00022729"/>
    </source>
</evidence>
<dbReference type="GO" id="GO:0016837">
    <property type="term" value="F:carbon-oxygen lyase activity, acting on polysaccharides"/>
    <property type="evidence" value="ECO:0007669"/>
    <property type="project" value="UniProtKB-ARBA"/>
</dbReference>
<name>A0AAN0Y6M8_VIBNA</name>
<evidence type="ECO:0000259" key="6">
    <source>
        <dbReference type="Pfam" id="PF02884"/>
    </source>
</evidence>
<dbReference type="InterPro" id="IPR004103">
    <property type="entry name" value="Lyase_8_C"/>
</dbReference>
<dbReference type="GO" id="GO:0030246">
    <property type="term" value="F:carbohydrate binding"/>
    <property type="evidence" value="ECO:0007669"/>
    <property type="project" value="InterPro"/>
</dbReference>
<dbReference type="AlphaFoldDB" id="A0AAN0Y6M8"/>
<dbReference type="GO" id="GO:0005975">
    <property type="term" value="P:carbohydrate metabolic process"/>
    <property type="evidence" value="ECO:0007669"/>
    <property type="project" value="InterPro"/>
</dbReference>
<evidence type="ECO:0000313" key="8">
    <source>
        <dbReference type="EMBL" id="ANQ14970.1"/>
    </source>
</evidence>
<dbReference type="SUPFAM" id="SSF74650">
    <property type="entry name" value="Galactose mutarotase-like"/>
    <property type="match status" value="1"/>
</dbReference>
<feature type="active site" evidence="4">
    <location>
        <position position="201"/>
    </location>
</feature>